<gene>
    <name evidence="4" type="ORF">HMPREF1318_0107</name>
</gene>
<dbReference type="InterPro" id="IPR029033">
    <property type="entry name" value="His_PPase_superfam"/>
</dbReference>
<dbReference type="PANTHER" id="PTHR48100:SF62">
    <property type="entry name" value="GLUCOSYL-3-PHOSPHOGLYCERATE PHOSPHATASE"/>
    <property type="match status" value="1"/>
</dbReference>
<name>J0WSQ2_9ACTO</name>
<dbReference type="eggNOG" id="COG0406">
    <property type="taxonomic scope" value="Bacteria"/>
</dbReference>
<dbReference type="Pfam" id="PF00300">
    <property type="entry name" value="His_Phos_1"/>
    <property type="match status" value="1"/>
</dbReference>
<dbReference type="InterPro" id="IPR001345">
    <property type="entry name" value="PG/BPGM_mutase_AS"/>
</dbReference>
<dbReference type="Gene3D" id="3.40.50.1240">
    <property type="entry name" value="Phosphoglycerate mutase-like"/>
    <property type="match status" value="1"/>
</dbReference>
<evidence type="ECO:0000256" key="1">
    <source>
        <dbReference type="PIRSR" id="PIRSR613078-1"/>
    </source>
</evidence>
<dbReference type="GO" id="GO:0005737">
    <property type="term" value="C:cytoplasm"/>
    <property type="evidence" value="ECO:0007669"/>
    <property type="project" value="TreeGrafter"/>
</dbReference>
<protein>
    <submittedName>
        <fullName evidence="4">Histidine phosphatase superfamily (Branch 1)</fullName>
    </submittedName>
</protein>
<dbReference type="InterPro" id="IPR013078">
    <property type="entry name" value="His_Pase_superF_clade-1"/>
</dbReference>
<feature type="active site" description="Proton donor/acceptor" evidence="1">
    <location>
        <position position="81"/>
    </location>
</feature>
<dbReference type="InterPro" id="IPR050275">
    <property type="entry name" value="PGM_Phosphatase"/>
</dbReference>
<evidence type="ECO:0000313" key="5">
    <source>
        <dbReference type="Proteomes" id="UP000002941"/>
    </source>
</evidence>
<proteinExistence type="predicted"/>
<dbReference type="AlphaFoldDB" id="J0WSQ2"/>
<organism evidence="4 5">
    <name type="scientific">Actinomyces massiliensis F0489</name>
    <dbReference type="NCBI Taxonomy" id="1125718"/>
    <lineage>
        <taxon>Bacteria</taxon>
        <taxon>Bacillati</taxon>
        <taxon>Actinomycetota</taxon>
        <taxon>Actinomycetes</taxon>
        <taxon>Actinomycetales</taxon>
        <taxon>Actinomycetaceae</taxon>
        <taxon>Actinomyces</taxon>
    </lineage>
</organism>
<dbReference type="PANTHER" id="PTHR48100">
    <property type="entry name" value="BROAD-SPECIFICITY PHOSPHATASE YOR283W-RELATED"/>
    <property type="match status" value="1"/>
</dbReference>
<dbReference type="RefSeq" id="WP_008732669.1">
    <property type="nucleotide sequence ID" value="NZ_AKFT01000177.1"/>
</dbReference>
<reference evidence="4 5" key="1">
    <citation type="submission" date="2012-05" db="EMBL/GenBank/DDBJ databases">
        <authorList>
            <person name="Harkins D.M."/>
            <person name="Madupu R."/>
            <person name="Durkin A.S."/>
            <person name="Torralba M."/>
            <person name="Methe B."/>
            <person name="Sutton G.G."/>
            <person name="Nelson K.E."/>
        </authorList>
    </citation>
    <scope>NUCLEOTIDE SEQUENCE [LARGE SCALE GENOMIC DNA]</scope>
    <source>
        <strain evidence="4 5">F0489</strain>
    </source>
</reference>
<dbReference type="PROSITE" id="PS00175">
    <property type="entry name" value="PG_MUTASE"/>
    <property type="match status" value="1"/>
</dbReference>
<feature type="binding site" evidence="2">
    <location>
        <position position="57"/>
    </location>
    <ligand>
        <name>substrate</name>
    </ligand>
</feature>
<evidence type="ECO:0000256" key="3">
    <source>
        <dbReference type="SAM" id="MobiDB-lite"/>
    </source>
</evidence>
<dbReference type="SUPFAM" id="SSF53254">
    <property type="entry name" value="Phosphoglycerate mutase-like"/>
    <property type="match status" value="1"/>
</dbReference>
<evidence type="ECO:0000256" key="2">
    <source>
        <dbReference type="PIRSR" id="PIRSR613078-2"/>
    </source>
</evidence>
<dbReference type="Proteomes" id="UP000002941">
    <property type="component" value="Unassembled WGS sequence"/>
</dbReference>
<feature type="region of interest" description="Disordered" evidence="3">
    <location>
        <begin position="194"/>
        <end position="213"/>
    </location>
</feature>
<feature type="binding site" evidence="2">
    <location>
        <begin position="7"/>
        <end position="14"/>
    </location>
    <ligand>
        <name>substrate</name>
    </ligand>
</feature>
<dbReference type="EMBL" id="AKFT01000177">
    <property type="protein sequence ID" value="EJF39441.1"/>
    <property type="molecule type" value="Genomic_DNA"/>
</dbReference>
<dbReference type="CDD" id="cd07067">
    <property type="entry name" value="HP_PGM_like"/>
    <property type="match status" value="1"/>
</dbReference>
<accession>J0WSQ2</accession>
<dbReference type="SMART" id="SM00855">
    <property type="entry name" value="PGAM"/>
    <property type="match status" value="1"/>
</dbReference>
<dbReference type="GO" id="GO:0016791">
    <property type="term" value="F:phosphatase activity"/>
    <property type="evidence" value="ECO:0007669"/>
    <property type="project" value="TreeGrafter"/>
</dbReference>
<evidence type="ECO:0000313" key="4">
    <source>
        <dbReference type="EMBL" id="EJF39441.1"/>
    </source>
</evidence>
<sequence length="213" mass="22704">MTLVLWRHGQTDYNLEGRIQGRVDIPLNDIGRDQAASAAPDLVALNPAAIFSSPLERARQTAEVLASAIGLGVHVDNRLAERSFGRWEGLSRAQIEERWPEQFDVWRSGGDPEGVGVETRSDAALRVGTAMREIAAAVGGTAVVVAHGAAITLGTTHLLGLDPSSWFGLHGLGNCRYAVLNSMNRPPEWRISRWNGGGEGDSGDVGAHGGHLS</sequence>
<dbReference type="PATRIC" id="fig|1125718.3.peg.2277"/>
<dbReference type="OrthoDB" id="4697614at2"/>
<keyword evidence="5" id="KW-1185">Reference proteome</keyword>
<feature type="active site" description="Tele-phosphohistidine intermediate" evidence="1">
    <location>
        <position position="8"/>
    </location>
</feature>
<comment type="caution">
    <text evidence="4">The sequence shown here is derived from an EMBL/GenBank/DDBJ whole genome shotgun (WGS) entry which is preliminary data.</text>
</comment>